<dbReference type="EMBL" id="AP022829">
    <property type="protein sequence ID" value="BCA88343.1"/>
    <property type="molecule type" value="Genomic_DNA"/>
</dbReference>
<evidence type="ECO:0000313" key="8">
    <source>
        <dbReference type="Proteomes" id="UP000501727"/>
    </source>
</evidence>
<dbReference type="InterPro" id="IPR007371">
    <property type="entry name" value="TPK_catalytic"/>
</dbReference>
<dbReference type="CDD" id="cd07995">
    <property type="entry name" value="TPK"/>
    <property type="match status" value="1"/>
</dbReference>
<evidence type="ECO:0000256" key="4">
    <source>
        <dbReference type="ARBA" id="ARBA00022840"/>
    </source>
</evidence>
<dbReference type="GO" id="GO:0016301">
    <property type="term" value="F:kinase activity"/>
    <property type="evidence" value="ECO:0007669"/>
    <property type="project" value="UniProtKB-KW"/>
</dbReference>
<dbReference type="EC" id="2.7.6.2" evidence="5"/>
<dbReference type="InterPro" id="IPR036371">
    <property type="entry name" value="TPK_B1-bd_sf"/>
</dbReference>
<evidence type="ECO:0000256" key="1">
    <source>
        <dbReference type="ARBA" id="ARBA00022679"/>
    </source>
</evidence>
<evidence type="ECO:0000313" key="7">
    <source>
        <dbReference type="EMBL" id="BCA88343.1"/>
    </source>
</evidence>
<evidence type="ECO:0000256" key="3">
    <source>
        <dbReference type="ARBA" id="ARBA00022777"/>
    </source>
</evidence>
<dbReference type="KEGG" id="ahat:ADCFC_09620"/>
<evidence type="ECO:0000256" key="2">
    <source>
        <dbReference type="ARBA" id="ARBA00022741"/>
    </source>
</evidence>
<evidence type="ECO:0000256" key="5">
    <source>
        <dbReference type="NCBIfam" id="TIGR01378"/>
    </source>
</evidence>
<name>A0A6F8SJK3_9ACTN</name>
<evidence type="ECO:0000259" key="6">
    <source>
        <dbReference type="SMART" id="SM00983"/>
    </source>
</evidence>
<feature type="domain" description="Thiamin pyrophosphokinase thiamin-binding" evidence="6">
    <location>
        <begin position="147"/>
        <end position="212"/>
    </location>
</feature>
<dbReference type="GO" id="GO:0030975">
    <property type="term" value="F:thiamine binding"/>
    <property type="evidence" value="ECO:0007669"/>
    <property type="project" value="InterPro"/>
</dbReference>
<keyword evidence="1" id="KW-0808">Transferase</keyword>
<proteinExistence type="predicted"/>
<dbReference type="SUPFAM" id="SSF63999">
    <property type="entry name" value="Thiamin pyrophosphokinase, catalytic domain"/>
    <property type="match status" value="1"/>
</dbReference>
<organism evidence="7 8">
    <name type="scientific">Adlercreutzia hattorii</name>
    <dbReference type="NCBI Taxonomy" id="2707299"/>
    <lineage>
        <taxon>Bacteria</taxon>
        <taxon>Bacillati</taxon>
        <taxon>Actinomycetota</taxon>
        <taxon>Coriobacteriia</taxon>
        <taxon>Eggerthellales</taxon>
        <taxon>Eggerthellaceae</taxon>
        <taxon>Adlercreutzia</taxon>
    </lineage>
</organism>
<dbReference type="GO" id="GO:0005524">
    <property type="term" value="F:ATP binding"/>
    <property type="evidence" value="ECO:0007669"/>
    <property type="project" value="UniProtKB-KW"/>
</dbReference>
<protein>
    <recommendedName>
        <fullName evidence="5">Thiamine diphosphokinase</fullName>
        <ecNumber evidence="5">2.7.6.2</ecNumber>
    </recommendedName>
</protein>
<dbReference type="InterPro" id="IPR007373">
    <property type="entry name" value="Thiamin_PyroPKinase_B1-bd"/>
</dbReference>
<dbReference type="PANTHER" id="PTHR41299:SF1">
    <property type="entry name" value="THIAMINE PYROPHOSPHOKINASE"/>
    <property type="match status" value="1"/>
</dbReference>
<dbReference type="Pfam" id="PF04263">
    <property type="entry name" value="TPK_catalytic"/>
    <property type="match status" value="1"/>
</dbReference>
<dbReference type="PANTHER" id="PTHR41299">
    <property type="entry name" value="THIAMINE PYROPHOSPHOKINASE"/>
    <property type="match status" value="1"/>
</dbReference>
<dbReference type="AlphaFoldDB" id="A0A6F8SJK3"/>
<dbReference type="Gene3D" id="3.40.50.10240">
    <property type="entry name" value="Thiamin pyrophosphokinase, catalytic domain"/>
    <property type="match status" value="1"/>
</dbReference>
<keyword evidence="8" id="KW-1185">Reference proteome</keyword>
<dbReference type="GO" id="GO:0004788">
    <property type="term" value="F:thiamine diphosphokinase activity"/>
    <property type="evidence" value="ECO:0007669"/>
    <property type="project" value="UniProtKB-UniRule"/>
</dbReference>
<gene>
    <name evidence="7" type="ORF">ADCFC_08410</name>
</gene>
<dbReference type="SMART" id="SM00983">
    <property type="entry name" value="TPK_B1_binding"/>
    <property type="match status" value="1"/>
</dbReference>
<sequence length="217" mass="22297">MVNVNGGYVLSTVALVGASDFNAAHFAAHWKEGAFDAVIAVDGGFASLAAVDCAPDLAMGDFDSLGYVPEGMSVKAFSPEKDASDMELALEEALARGADAVEVYGALGGRLDHTVANLQLLASFAERGLAVAAVGERERIAFLVGPGELRLPALPSGIVSVFSLTDVSTGVVEEGLKYGLDGVALTNRTSWGLSNELVGTPARIALESGTLAVFLPL</sequence>
<keyword evidence="2" id="KW-0547">Nucleotide-binding</keyword>
<accession>A0A6F8SJK3</accession>
<dbReference type="SUPFAM" id="SSF63862">
    <property type="entry name" value="Thiamin pyrophosphokinase, substrate-binding domain"/>
    <property type="match status" value="1"/>
</dbReference>
<keyword evidence="4" id="KW-0067">ATP-binding</keyword>
<reference evidence="8" key="2">
    <citation type="submission" date="2020-03" db="EMBL/GenBank/DDBJ databases">
        <title>Complete Genome Sequence of Adlercreutzia sp. strain 8CFCBH1 Producing Equol, Isolated from Healthy Japanese Feces.</title>
        <authorList>
            <person name="Ogata Y."/>
            <person name="Sakamoto M."/>
            <person name="Ohkuma M."/>
            <person name="Hattori M."/>
            <person name="Suda W."/>
        </authorList>
    </citation>
    <scope>NUCLEOTIDE SEQUENCE [LARGE SCALE GENOMIC DNA]</scope>
    <source>
        <strain evidence="8">8CFCBH1</strain>
    </source>
</reference>
<reference evidence="8" key="1">
    <citation type="journal article" date="2020" name="Microbiol. Resour. Announc.">
        <title>Complete Genome Sequence of Adlercreutzia sp. Strain 8CFCBH1, a Potent Producer of Equol, Isolated from Healthy Japanese Feces.</title>
        <authorList>
            <person name="Ogata Y."/>
            <person name="Sakamoto M."/>
            <person name="Ohkuma M."/>
            <person name="Hattori M."/>
            <person name="Suda W."/>
        </authorList>
    </citation>
    <scope>NUCLEOTIDE SEQUENCE [LARGE SCALE GENOMIC DNA]</scope>
    <source>
        <strain evidence="8">8CFCBH1</strain>
    </source>
</reference>
<dbReference type="Proteomes" id="UP000501727">
    <property type="component" value="Chromosome"/>
</dbReference>
<dbReference type="InterPro" id="IPR036759">
    <property type="entry name" value="TPK_catalytic_sf"/>
</dbReference>
<dbReference type="InterPro" id="IPR006282">
    <property type="entry name" value="Thi_PPkinase"/>
</dbReference>
<dbReference type="InterPro" id="IPR053149">
    <property type="entry name" value="TPK"/>
</dbReference>
<dbReference type="GO" id="GO:0006772">
    <property type="term" value="P:thiamine metabolic process"/>
    <property type="evidence" value="ECO:0007669"/>
    <property type="project" value="UniProtKB-UniRule"/>
</dbReference>
<keyword evidence="3 7" id="KW-0418">Kinase</keyword>
<dbReference type="GO" id="GO:0009229">
    <property type="term" value="P:thiamine diphosphate biosynthetic process"/>
    <property type="evidence" value="ECO:0007669"/>
    <property type="project" value="InterPro"/>
</dbReference>
<dbReference type="NCBIfam" id="TIGR01378">
    <property type="entry name" value="thi_PPkinase"/>
    <property type="match status" value="1"/>
</dbReference>